<dbReference type="AlphaFoldDB" id="A0A9X3ZM70"/>
<reference evidence="2" key="1">
    <citation type="submission" date="2022-07" db="EMBL/GenBank/DDBJ databases">
        <title>Genome-based characterization of novel serogroup A variants of Pasteurella multocida.</title>
        <authorList>
            <person name="Prajapati A."/>
            <person name="Yogisharadhya R."/>
            <person name="Mohanty N."/>
            <person name="Chanda M."/>
            <person name="Mendem S.K."/>
            <person name="Siddaramappa S."/>
            <person name="Shivachandra S.B."/>
        </authorList>
    </citation>
    <scope>NUCLEOTIDE SEQUENCE</scope>
    <source>
        <strain evidence="2">NIVEDIPm19</strain>
    </source>
</reference>
<dbReference type="EMBL" id="JANJHC010000078">
    <property type="protein sequence ID" value="MDA5624379.1"/>
    <property type="molecule type" value="Genomic_DNA"/>
</dbReference>
<dbReference type="InterPro" id="IPR013783">
    <property type="entry name" value="Ig-like_fold"/>
</dbReference>
<feature type="non-terminal residue" evidence="2">
    <location>
        <position position="1"/>
    </location>
</feature>
<dbReference type="Pfam" id="PF24421">
    <property type="entry name" value="Ig_J"/>
    <property type="match status" value="1"/>
</dbReference>
<dbReference type="InterPro" id="IPR053171">
    <property type="entry name" value="Viral_Tip_Attach_Protein"/>
</dbReference>
<dbReference type="InterPro" id="IPR055383">
    <property type="entry name" value="FN3-1_GpJ"/>
</dbReference>
<name>A0A9X3ZM70_PASMD</name>
<protein>
    <submittedName>
        <fullName evidence="2">Host specificity protein</fullName>
    </submittedName>
</protein>
<dbReference type="PANTHER" id="PTHR36251">
    <property type="entry name" value="FELS-1 PROPHAGE HOST SPECIFICITY PROTEIN-RELATED"/>
    <property type="match status" value="1"/>
</dbReference>
<gene>
    <name evidence="2" type="ORF">NM948_12675</name>
</gene>
<organism evidence="2 3">
    <name type="scientific">Pasteurella multocida</name>
    <dbReference type="NCBI Taxonomy" id="747"/>
    <lineage>
        <taxon>Bacteria</taxon>
        <taxon>Pseudomonadati</taxon>
        <taxon>Pseudomonadota</taxon>
        <taxon>Gammaproteobacteria</taxon>
        <taxon>Pasteurellales</taxon>
        <taxon>Pasteurellaceae</taxon>
        <taxon>Pasteurella</taxon>
    </lineage>
</organism>
<feature type="domain" description="Tip attachment protein J Fn3-1" evidence="1">
    <location>
        <begin position="97"/>
        <end position="155"/>
    </location>
</feature>
<sequence length="212" mass="23590">PVGLAELGVWSLTTQEINVQLFRALTINEEEQGQYTIIALQHEPQKEAIVDNGAVFEPRETTLSTAGLDKVSHVNVQANGDGVALSFDYVVKHSAMVKYQIKLYKAGTFYKILDDLTSPNYKFTGLPDGEYTAEIRAKNEQGQLSEAVTKSFNISFVVSELTTVSKVFGILLQWKNPVFANPNSAIEIWTSTDNQFENARKLVSLSYPTSEY</sequence>
<dbReference type="Gene3D" id="2.60.40.10">
    <property type="entry name" value="Immunoglobulins"/>
    <property type="match status" value="1"/>
</dbReference>
<feature type="non-terminal residue" evidence="2">
    <location>
        <position position="212"/>
    </location>
</feature>
<evidence type="ECO:0000313" key="2">
    <source>
        <dbReference type="EMBL" id="MDA5624379.1"/>
    </source>
</evidence>
<dbReference type="PANTHER" id="PTHR36251:SF2">
    <property type="entry name" value="GIFSY-2 PROPHAGE HOST SPECIFICITY PROTEIN J, PHAGE LAMBDA"/>
    <property type="match status" value="1"/>
</dbReference>
<accession>A0A9X3ZM70</accession>
<proteinExistence type="predicted"/>
<comment type="caution">
    <text evidence="2">The sequence shown here is derived from an EMBL/GenBank/DDBJ whole genome shotgun (WGS) entry which is preliminary data.</text>
</comment>
<dbReference type="Proteomes" id="UP001145481">
    <property type="component" value="Unassembled WGS sequence"/>
</dbReference>
<evidence type="ECO:0000259" key="1">
    <source>
        <dbReference type="Pfam" id="PF24421"/>
    </source>
</evidence>
<evidence type="ECO:0000313" key="3">
    <source>
        <dbReference type="Proteomes" id="UP001145481"/>
    </source>
</evidence>